<dbReference type="Pfam" id="PF00440">
    <property type="entry name" value="TetR_N"/>
    <property type="match status" value="1"/>
</dbReference>
<proteinExistence type="predicted"/>
<dbReference type="PANTHER" id="PTHR43479">
    <property type="entry name" value="ACREF/ENVCD OPERON REPRESSOR-RELATED"/>
    <property type="match status" value="1"/>
</dbReference>
<dbReference type="GO" id="GO:0003677">
    <property type="term" value="F:DNA binding"/>
    <property type="evidence" value="ECO:0007669"/>
    <property type="project" value="UniProtKB-UniRule"/>
</dbReference>
<evidence type="ECO:0000256" key="2">
    <source>
        <dbReference type="PROSITE-ProRule" id="PRU00335"/>
    </source>
</evidence>
<dbReference type="InterPro" id="IPR009057">
    <property type="entry name" value="Homeodomain-like_sf"/>
</dbReference>
<comment type="caution">
    <text evidence="4">The sequence shown here is derived from an EMBL/GenBank/DDBJ whole genome shotgun (WGS) entry which is preliminary data.</text>
</comment>
<dbReference type="Pfam" id="PF14278">
    <property type="entry name" value="TetR_C_8"/>
    <property type="match status" value="1"/>
</dbReference>
<evidence type="ECO:0000256" key="1">
    <source>
        <dbReference type="ARBA" id="ARBA00023125"/>
    </source>
</evidence>
<name>A0A6A8M6I9_9FIRM</name>
<evidence type="ECO:0000313" key="4">
    <source>
        <dbReference type="EMBL" id="MST68962.1"/>
    </source>
</evidence>
<protein>
    <submittedName>
        <fullName evidence="4">Helix-turn-helix transcriptional regulator</fullName>
    </submittedName>
</protein>
<evidence type="ECO:0000259" key="3">
    <source>
        <dbReference type="PROSITE" id="PS50977"/>
    </source>
</evidence>
<organism evidence="4">
    <name type="scientific">Baileyella intestinalis</name>
    <dbReference type="NCBI Taxonomy" id="2606709"/>
    <lineage>
        <taxon>Bacteria</taxon>
        <taxon>Bacillati</taxon>
        <taxon>Bacillota</taxon>
        <taxon>Clostridia</taxon>
        <taxon>Peptostreptococcales</taxon>
        <taxon>Anaerovoracaceae</taxon>
        <taxon>Baileyella</taxon>
    </lineage>
</organism>
<dbReference type="PANTHER" id="PTHR43479:SF11">
    <property type="entry name" value="ACREF_ENVCD OPERON REPRESSOR-RELATED"/>
    <property type="match status" value="1"/>
</dbReference>
<keyword evidence="1 2" id="KW-0238">DNA-binding</keyword>
<dbReference type="InterPro" id="IPR039532">
    <property type="entry name" value="TetR_C_Firmicutes"/>
</dbReference>
<dbReference type="Gene3D" id="1.10.357.10">
    <property type="entry name" value="Tetracycline Repressor, domain 2"/>
    <property type="match status" value="1"/>
</dbReference>
<dbReference type="InterPro" id="IPR050624">
    <property type="entry name" value="HTH-type_Tx_Regulator"/>
</dbReference>
<gene>
    <name evidence="4" type="ORF">FYJ66_05075</name>
</gene>
<accession>A0A6A8M6I9</accession>
<dbReference type="AlphaFoldDB" id="A0A6A8M6I9"/>
<dbReference type="InterPro" id="IPR001647">
    <property type="entry name" value="HTH_TetR"/>
</dbReference>
<dbReference type="PRINTS" id="PR00455">
    <property type="entry name" value="HTHTETR"/>
</dbReference>
<dbReference type="EMBL" id="VUNB01000004">
    <property type="protein sequence ID" value="MST68962.1"/>
    <property type="molecule type" value="Genomic_DNA"/>
</dbReference>
<feature type="DNA-binding region" description="H-T-H motif" evidence="2">
    <location>
        <begin position="60"/>
        <end position="79"/>
    </location>
</feature>
<sequence>MIATGVVIFNAFQRENQYLQQRRGRCRFLRRKNLDHSLIREYLTEALMQLMEKKDYGDISVGEIAERAGVHRATFYRHFSSKEDVLRCCLSEIIKEAEGDREILQKDFASFIKPVFQALYDKKKQILSMDSAGLSGLLMDVLRDYFDFDEEKELEDQGTNDAARDQYRTAYRIGGIYSCLLLWFSHDMRETPEEMAQIASSL</sequence>
<dbReference type="PROSITE" id="PS50977">
    <property type="entry name" value="HTH_TETR_2"/>
    <property type="match status" value="1"/>
</dbReference>
<feature type="domain" description="HTH tetR-type" evidence="3">
    <location>
        <begin position="37"/>
        <end position="97"/>
    </location>
</feature>
<dbReference type="SUPFAM" id="SSF46689">
    <property type="entry name" value="Homeodomain-like"/>
    <property type="match status" value="1"/>
</dbReference>
<reference evidence="4" key="1">
    <citation type="submission" date="2019-09" db="EMBL/GenBank/DDBJ databases">
        <title>In-depth cultivation of the pig gut microbiome towards novel bacterial diversity and tailored functional studies.</title>
        <authorList>
            <person name="Wylensek D."/>
            <person name="Hitch T.C.A."/>
            <person name="Clavel T."/>
        </authorList>
    </citation>
    <scope>NUCLEOTIDE SEQUENCE</scope>
    <source>
        <strain evidence="4">RF-744-FAT-WT-3</strain>
    </source>
</reference>